<evidence type="ECO:0000313" key="1">
    <source>
        <dbReference type="EMBL" id="TFK64479.1"/>
    </source>
</evidence>
<reference evidence="1 2" key="1">
    <citation type="journal article" date="2019" name="Nat. Ecol. Evol.">
        <title>Megaphylogeny resolves global patterns of mushroom evolution.</title>
        <authorList>
            <person name="Varga T."/>
            <person name="Krizsan K."/>
            <person name="Foldi C."/>
            <person name="Dima B."/>
            <person name="Sanchez-Garcia M."/>
            <person name="Sanchez-Ramirez S."/>
            <person name="Szollosi G.J."/>
            <person name="Szarkandi J.G."/>
            <person name="Papp V."/>
            <person name="Albert L."/>
            <person name="Andreopoulos W."/>
            <person name="Angelini C."/>
            <person name="Antonin V."/>
            <person name="Barry K.W."/>
            <person name="Bougher N.L."/>
            <person name="Buchanan P."/>
            <person name="Buyck B."/>
            <person name="Bense V."/>
            <person name="Catcheside P."/>
            <person name="Chovatia M."/>
            <person name="Cooper J."/>
            <person name="Damon W."/>
            <person name="Desjardin D."/>
            <person name="Finy P."/>
            <person name="Geml J."/>
            <person name="Haridas S."/>
            <person name="Hughes K."/>
            <person name="Justo A."/>
            <person name="Karasinski D."/>
            <person name="Kautmanova I."/>
            <person name="Kiss B."/>
            <person name="Kocsube S."/>
            <person name="Kotiranta H."/>
            <person name="LaButti K.M."/>
            <person name="Lechner B.E."/>
            <person name="Liimatainen K."/>
            <person name="Lipzen A."/>
            <person name="Lukacs Z."/>
            <person name="Mihaltcheva S."/>
            <person name="Morgado L.N."/>
            <person name="Niskanen T."/>
            <person name="Noordeloos M.E."/>
            <person name="Ohm R.A."/>
            <person name="Ortiz-Santana B."/>
            <person name="Ovrebo C."/>
            <person name="Racz N."/>
            <person name="Riley R."/>
            <person name="Savchenko A."/>
            <person name="Shiryaev A."/>
            <person name="Soop K."/>
            <person name="Spirin V."/>
            <person name="Szebenyi C."/>
            <person name="Tomsovsky M."/>
            <person name="Tulloss R.E."/>
            <person name="Uehling J."/>
            <person name="Grigoriev I.V."/>
            <person name="Vagvolgyi C."/>
            <person name="Papp T."/>
            <person name="Martin F.M."/>
            <person name="Miettinen O."/>
            <person name="Hibbett D.S."/>
            <person name="Nagy L.G."/>
        </authorList>
    </citation>
    <scope>NUCLEOTIDE SEQUENCE [LARGE SCALE GENOMIC DNA]</scope>
    <source>
        <strain evidence="1 2">NL-1719</strain>
    </source>
</reference>
<gene>
    <name evidence="1" type="ORF">BDN72DRAFT_846585</name>
</gene>
<accession>A0ACD3AFT2</accession>
<evidence type="ECO:0000313" key="2">
    <source>
        <dbReference type="Proteomes" id="UP000308600"/>
    </source>
</evidence>
<organism evidence="1 2">
    <name type="scientific">Pluteus cervinus</name>
    <dbReference type="NCBI Taxonomy" id="181527"/>
    <lineage>
        <taxon>Eukaryota</taxon>
        <taxon>Fungi</taxon>
        <taxon>Dikarya</taxon>
        <taxon>Basidiomycota</taxon>
        <taxon>Agaricomycotina</taxon>
        <taxon>Agaricomycetes</taxon>
        <taxon>Agaricomycetidae</taxon>
        <taxon>Agaricales</taxon>
        <taxon>Pluteineae</taxon>
        <taxon>Pluteaceae</taxon>
        <taxon>Pluteus</taxon>
    </lineage>
</organism>
<name>A0ACD3AFT2_9AGAR</name>
<sequence length="492" mass="56187">MPLIWARSDPEFRLTHGKLFETAYPRKYLPHVTDAQKQSMSQNDVYKITSNVFEHPSLDLDSIFQYSRLTGLVSIEDKVSIQLFLKECQDDIKLLDTKIRDNISTIARLSCDLAEASARMVQKVSQVRLCEYLLSSPQNLPQDILEEIFLACLAAGEDLYPGQTCPSLQLSAVCHRWRTIALSMPTLWNGLHLSSPTVHQIKSAESWASRCYLPTLTLEFDKANYSTRSSVRLREFLDTLRGPSRSLRKIDVIGLEGTLGEVIKEFLVEREQLALEELVHRDSSKGLPSLPKSLPNLRRIYAQTPPLDWHQFPPPSQLTVLWLTSKVQCTMLVNILVNCHDLESLYIRIGEDGLQYSLESLISKDITVPKLKYLGLWDEYRAEEPPVDLLRRITFPSLRVVEYSVSQRRQDSLLWLGFIHALHSVRRLTFQFHDLLPPIDTFAHLLGHASSISELLISTTAPCMPMAFFSTATQRFRICLDRDNSPVFRSSS</sequence>
<protein>
    <submittedName>
        <fullName evidence="1">Uncharacterized protein</fullName>
    </submittedName>
</protein>
<proteinExistence type="predicted"/>
<keyword evidence="2" id="KW-1185">Reference proteome</keyword>
<dbReference type="Proteomes" id="UP000308600">
    <property type="component" value="Unassembled WGS sequence"/>
</dbReference>
<dbReference type="EMBL" id="ML208473">
    <property type="protein sequence ID" value="TFK64479.1"/>
    <property type="molecule type" value="Genomic_DNA"/>
</dbReference>